<dbReference type="Proteomes" id="UP001366166">
    <property type="component" value="Chromosome"/>
</dbReference>
<dbReference type="Gene3D" id="2.40.160.10">
    <property type="entry name" value="Porin"/>
    <property type="match status" value="1"/>
</dbReference>
<evidence type="ECO:0000313" key="3">
    <source>
        <dbReference type="Proteomes" id="UP001366166"/>
    </source>
</evidence>
<evidence type="ECO:0000313" key="2">
    <source>
        <dbReference type="EMBL" id="BEQ16609.1"/>
    </source>
</evidence>
<dbReference type="EMBL" id="AP028679">
    <property type="protein sequence ID" value="BEQ16609.1"/>
    <property type="molecule type" value="Genomic_DNA"/>
</dbReference>
<accession>A0AAU9EQ42</accession>
<organism evidence="2 3">
    <name type="scientific">Desulfoferula mesophila</name>
    <dbReference type="NCBI Taxonomy" id="3058419"/>
    <lineage>
        <taxon>Bacteria</taxon>
        <taxon>Pseudomonadati</taxon>
        <taxon>Thermodesulfobacteriota</taxon>
        <taxon>Desulfarculia</taxon>
        <taxon>Desulfarculales</taxon>
        <taxon>Desulfarculaceae</taxon>
        <taxon>Desulfoferula</taxon>
    </lineage>
</organism>
<gene>
    <name evidence="2" type="ORF">FAK_36750</name>
</gene>
<feature type="chain" id="PRO_5043347515" description="Porin" evidence="1">
    <location>
        <begin position="16"/>
        <end position="376"/>
    </location>
</feature>
<sequence length="376" mass="40916">MLWLLLACLPAGAWAEQPVISPSVNDQEEWGDIDLPPTSGSLKISRTPEGIPPLTQEEPVLKGVTWKVWGQAQLEASWQKNKDSQGDTSRDTRAYLSTAEIFGELRPVSFVRLYTHLLYEDGVSGIKLDEAFAVLGRTKDFSGYFMGGKVYPAVGAFESYMVSDAITKEVFQTQANAGVAGWDSQWWQASLAGYDPSVSANGDDGGLVSTYTLRLQMTPPAKGLGGLQLSLGGSYTNNIAASSFLEEQVPEQRLDSMVGGFSLSGSAAYGPLTLLAEYIRSGSFGPGELAFAPPGASPQPWAYNLELSWALAETWRLTGRWEGSGDLYSEYPERQAGVCLAWEPWIHLALALEYQHGEYPDGTLQDLVTSQLSLMF</sequence>
<dbReference type="NCBIfam" id="NF033652">
    <property type="entry name" value="LbtU_sider_porin"/>
    <property type="match status" value="1"/>
</dbReference>
<dbReference type="KEGG" id="dmp:FAK_36750"/>
<reference evidence="3" key="1">
    <citation type="journal article" date="2023" name="Arch. Microbiol.">
        <title>Desulfoferula mesophilus gen. nov. sp. nov., a mesophilic sulfate-reducing bacterium isolated from a brackish lake sediment.</title>
        <authorList>
            <person name="Watanabe T."/>
            <person name="Yabe T."/>
            <person name="Tsuji J.M."/>
            <person name="Fukui M."/>
        </authorList>
    </citation>
    <scope>NUCLEOTIDE SEQUENCE [LARGE SCALE GENOMIC DNA]</scope>
    <source>
        <strain evidence="3">12FAK</strain>
    </source>
</reference>
<evidence type="ECO:0008006" key="4">
    <source>
        <dbReference type="Google" id="ProtNLM"/>
    </source>
</evidence>
<protein>
    <recommendedName>
        <fullName evidence="4">Porin</fullName>
    </recommendedName>
</protein>
<dbReference type="SUPFAM" id="SSF56935">
    <property type="entry name" value="Porins"/>
    <property type="match status" value="1"/>
</dbReference>
<dbReference type="InterPro" id="IPR023614">
    <property type="entry name" value="Porin_dom_sf"/>
</dbReference>
<keyword evidence="1" id="KW-0732">Signal</keyword>
<keyword evidence="3" id="KW-1185">Reference proteome</keyword>
<feature type="signal peptide" evidence="1">
    <location>
        <begin position="1"/>
        <end position="15"/>
    </location>
</feature>
<evidence type="ECO:0000256" key="1">
    <source>
        <dbReference type="SAM" id="SignalP"/>
    </source>
</evidence>
<dbReference type="AlphaFoldDB" id="A0AAU9EQ42"/>
<name>A0AAU9EQ42_9BACT</name>
<proteinExistence type="predicted"/>